<dbReference type="PANTHER" id="PTHR42709">
    <property type="entry name" value="ALKALINE PHOSPHATASE LIKE PROTEIN"/>
    <property type="match status" value="1"/>
</dbReference>
<evidence type="ECO:0000256" key="5">
    <source>
        <dbReference type="ARBA" id="ARBA00022989"/>
    </source>
</evidence>
<gene>
    <name evidence="9" type="ORF">OXH18_08490</name>
</gene>
<dbReference type="InterPro" id="IPR032816">
    <property type="entry name" value="VTT_dom"/>
</dbReference>
<evidence type="ECO:0000313" key="10">
    <source>
        <dbReference type="Proteomes" id="UP001163152"/>
    </source>
</evidence>
<dbReference type="GO" id="GO:0005886">
    <property type="term" value="C:plasma membrane"/>
    <property type="evidence" value="ECO:0007669"/>
    <property type="project" value="UniProtKB-SubCell"/>
</dbReference>
<keyword evidence="5 7" id="KW-1133">Transmembrane helix</keyword>
<dbReference type="Proteomes" id="UP001163152">
    <property type="component" value="Chromosome"/>
</dbReference>
<name>A0A9E8ZGR5_9CYAN</name>
<dbReference type="KEGG" id="tsin:OXH18_08490"/>
<evidence type="ECO:0000256" key="2">
    <source>
        <dbReference type="ARBA" id="ARBA00010792"/>
    </source>
</evidence>
<organism evidence="9 10">
    <name type="scientific">Thermocoleostomius sinensis A174</name>
    <dbReference type="NCBI Taxonomy" id="2016057"/>
    <lineage>
        <taxon>Bacteria</taxon>
        <taxon>Bacillati</taxon>
        <taxon>Cyanobacteriota</taxon>
        <taxon>Cyanophyceae</taxon>
        <taxon>Oculatellales</taxon>
        <taxon>Oculatellaceae</taxon>
        <taxon>Thermocoleostomius</taxon>
    </lineage>
</organism>
<dbReference type="AlphaFoldDB" id="A0A9E8ZGR5"/>
<feature type="domain" description="VTT" evidence="8">
    <location>
        <begin position="10"/>
        <end position="140"/>
    </location>
</feature>
<evidence type="ECO:0000256" key="1">
    <source>
        <dbReference type="ARBA" id="ARBA00004651"/>
    </source>
</evidence>
<evidence type="ECO:0000256" key="3">
    <source>
        <dbReference type="ARBA" id="ARBA00022475"/>
    </source>
</evidence>
<feature type="transmembrane region" description="Helical" evidence="7">
    <location>
        <begin position="28"/>
        <end position="51"/>
    </location>
</feature>
<dbReference type="RefSeq" id="WP_268613148.1">
    <property type="nucleotide sequence ID" value="NZ_CP113797.1"/>
</dbReference>
<sequence>MLLENFVPFVPEELIMPLAGFTVQQGNLSFPLTVLAGTCGTILGTLLWYGLGRWVGEKRMSRWVDKHGKWLSLTGEDIDRSKRWFDRHGSLVVFFGRFVPGIRTYISIPAGFEEMGMLPFLVFSFAGTLLWVTFLTYAGYVLGENYQLVEQFFGPVSTIVLIAFAIGVSIWLLQRKRQKKRARTR</sequence>
<dbReference type="Pfam" id="PF09335">
    <property type="entry name" value="VTT_dom"/>
    <property type="match status" value="1"/>
</dbReference>
<dbReference type="EMBL" id="CP113797">
    <property type="protein sequence ID" value="WAL62812.1"/>
    <property type="molecule type" value="Genomic_DNA"/>
</dbReference>
<dbReference type="PANTHER" id="PTHR42709:SF6">
    <property type="entry name" value="UNDECAPRENYL PHOSPHATE TRANSPORTER A"/>
    <property type="match status" value="1"/>
</dbReference>
<feature type="transmembrane region" description="Helical" evidence="7">
    <location>
        <begin position="120"/>
        <end position="140"/>
    </location>
</feature>
<proteinExistence type="inferred from homology"/>
<keyword evidence="6 7" id="KW-0472">Membrane</keyword>
<keyword evidence="10" id="KW-1185">Reference proteome</keyword>
<evidence type="ECO:0000256" key="4">
    <source>
        <dbReference type="ARBA" id="ARBA00022692"/>
    </source>
</evidence>
<evidence type="ECO:0000313" key="9">
    <source>
        <dbReference type="EMBL" id="WAL62812.1"/>
    </source>
</evidence>
<dbReference type="InterPro" id="IPR051311">
    <property type="entry name" value="DedA_domain"/>
</dbReference>
<keyword evidence="3" id="KW-1003">Cell membrane</keyword>
<accession>A0A9E8ZGR5</accession>
<comment type="similarity">
    <text evidence="2">Belongs to the DedA family.</text>
</comment>
<evidence type="ECO:0000256" key="6">
    <source>
        <dbReference type="ARBA" id="ARBA00023136"/>
    </source>
</evidence>
<feature type="transmembrane region" description="Helical" evidence="7">
    <location>
        <begin position="152"/>
        <end position="173"/>
    </location>
</feature>
<comment type="subcellular location">
    <subcellularLocation>
        <location evidence="1">Cell membrane</location>
        <topology evidence="1">Multi-pass membrane protein</topology>
    </subcellularLocation>
</comment>
<protein>
    <submittedName>
        <fullName evidence="9">DedA family protein</fullName>
    </submittedName>
</protein>
<evidence type="ECO:0000256" key="7">
    <source>
        <dbReference type="SAM" id="Phobius"/>
    </source>
</evidence>
<keyword evidence="4 7" id="KW-0812">Transmembrane</keyword>
<reference evidence="9" key="1">
    <citation type="submission" date="2022-12" db="EMBL/GenBank/DDBJ databases">
        <title>Polyphasic identification of a Novel Hot-Spring Cyanobacterium Ocullathermofonsia sinensis gen nov. sp. nov. and Genomic Insights on its Adaptations to the Thermal Habitat.</title>
        <authorList>
            <person name="Daroch M."/>
            <person name="Tang J."/>
            <person name="Jiang Y."/>
        </authorList>
    </citation>
    <scope>NUCLEOTIDE SEQUENCE</scope>
    <source>
        <strain evidence="9">PKUAC-SCTA174</strain>
    </source>
</reference>
<evidence type="ECO:0000259" key="8">
    <source>
        <dbReference type="Pfam" id="PF09335"/>
    </source>
</evidence>